<evidence type="ECO:0000313" key="2">
    <source>
        <dbReference type="Proteomes" id="UP000000814"/>
    </source>
</evidence>
<dbReference type="Proteomes" id="UP000000814">
    <property type="component" value="Chromosome"/>
</dbReference>
<dbReference type="RefSeq" id="WP_010965742.1">
    <property type="nucleotide sequence ID" value="NC_003030.1"/>
</dbReference>
<protein>
    <submittedName>
        <fullName evidence="1">Uncharacterized protein</fullName>
    </submittedName>
</protein>
<keyword evidence="2" id="KW-1185">Reference proteome</keyword>
<organism evidence="1 2">
    <name type="scientific">Clostridium acetobutylicum (strain ATCC 824 / DSM 792 / JCM 1419 / IAM 19013 / LMG 5710 / NBRC 13948 / NRRL B-527 / VKM B-1787 / 2291 / W)</name>
    <dbReference type="NCBI Taxonomy" id="272562"/>
    <lineage>
        <taxon>Bacteria</taxon>
        <taxon>Bacillati</taxon>
        <taxon>Bacillota</taxon>
        <taxon>Clostridia</taxon>
        <taxon>Eubacteriales</taxon>
        <taxon>Clostridiaceae</taxon>
        <taxon>Clostridium</taxon>
    </lineage>
</organism>
<dbReference type="STRING" id="272562.CA_C2447"/>
<dbReference type="HOGENOM" id="CLU_1479587_0_0_9"/>
<dbReference type="AlphaFoldDB" id="Q97GC1"/>
<dbReference type="PIR" id="F97201">
    <property type="entry name" value="F97201"/>
</dbReference>
<accession>Q97GC1</accession>
<dbReference type="EMBL" id="AE001437">
    <property type="protein sequence ID" value="AAK80401.1"/>
    <property type="molecule type" value="Genomic_DNA"/>
</dbReference>
<dbReference type="PATRIC" id="fig|272562.8.peg.2643"/>
<sequence length="182" mass="21294">MAVFTKNFSSIIKIEDNFEKNLIMDSQVQNLNIYSKIVSDVGIYIYGYYDIYLLYKRNGCRGEENSYRGRFISKNLCVVIPELDILGNKANTNTIGNITRLSLKPSSRIIVEEEKRHRDIISIEVYGEIKFQYSIKKLIRFNETKTVEGQEILQFENSSKYSIKELMDMDVEELKKIYGLKK</sequence>
<dbReference type="KEGG" id="cac:CA_C2447"/>
<reference evidence="1 2" key="1">
    <citation type="journal article" date="2001" name="J. Bacteriol.">
        <title>Genome sequence and comparative analysis of the solvent-producing bacterium Clostridium acetobutylicum.</title>
        <authorList>
            <person name="Nolling J."/>
            <person name="Breton G."/>
            <person name="Omelchenko M.V."/>
            <person name="Makarova K.S."/>
            <person name="Zeng Q."/>
            <person name="Gibson R."/>
            <person name="Lee H.M."/>
            <person name="Dubois J."/>
            <person name="Qiu D."/>
            <person name="Hitti J."/>
            <person name="Wolf Y.I."/>
            <person name="Tatusov R.L."/>
            <person name="Sabathe F."/>
            <person name="Doucette-Stamm L."/>
            <person name="Soucaille P."/>
            <person name="Daly M.J."/>
            <person name="Bennett G.N."/>
            <person name="Koonin E.V."/>
            <person name="Smith D.R."/>
        </authorList>
    </citation>
    <scope>NUCLEOTIDE SEQUENCE [LARGE SCALE GENOMIC DNA]</scope>
    <source>
        <strain evidence="2">ATCC 824 / DSM 792 / JCM 1419 / LMG 5710 / VKM B-1787</strain>
    </source>
</reference>
<proteinExistence type="predicted"/>
<dbReference type="GeneID" id="44998925"/>
<name>Q97GC1_CLOAB</name>
<evidence type="ECO:0000313" key="1">
    <source>
        <dbReference type="EMBL" id="AAK80401.1"/>
    </source>
</evidence>
<dbReference type="OrthoDB" id="9948553at2"/>
<gene>
    <name evidence="1" type="ordered locus">CA_C2447</name>
</gene>